<dbReference type="PROSITE" id="PS50110">
    <property type="entry name" value="RESPONSE_REGULATORY"/>
    <property type="match status" value="1"/>
</dbReference>
<dbReference type="InterPro" id="IPR036641">
    <property type="entry name" value="HPT_dom_sf"/>
</dbReference>
<sequence>MSAEEIRKKLLGKFREVTADRVERLEAALVAIEASNDAEAARELSRELHTLKGEARMMGFAGVSTLVHTAEELIASVGGELPSLAGVLRRACGSIPALLELPSDAEEARGLQAELASLVAKRSNEAATTPVAGVEAALPAGASGPLAPSASRADSSAKTVGSPAGAAATPGPATGSPAEASATSGSAAAPAEGAVTSSAAKSAAPTNPSQAAGLSLLSQASSIRVDLDSLDEIAGLAGDVLVEGAKAQARVSEQREILEAWPRLAERLLALAEKGIAGDALDDAETEFHRLRNRTFRFFHHHTEALGGTQSLLSNLAEKISTARMTPLDEVFSGLVGASKRLGADHGKELECVVTGGDTSIDRAIIPSLNDPLIHLLRNSIDHGLELREQRLAAGKPPVGRITIAAKPDGDRLRVEVSDDGRGIDAGFIRDVARRRGIVSDLEAAQLSNRAAIDLIFAAGFSTLDSSSETSGRGVGLDVVRQRVVALGGTVEVETRLGIGTTFILTMPQSLSMMKVLLFRIDDDVYGVPAGDVESVGRIEPARVTEIAGIRAISHRERLVPIVALGPLLSLNGGPSGSRPMAVFLQLGEHRVALAIDGIFGQREVAVKAPSTFIKGMPFVSGGAALEDGRVALLLSTPELVTAARAFGNPTSSTARRRLKVLLVDDSLIAREAEAAILRTFGHEVTEAGDGEEGWQKLQSGSFDLLVTDVQMPVLDGIELTRRVKSSERFRKLPVAIVSSLSATRDRRRGAEAGADAFLSKGDLDGDLLAETIERLCGVVG</sequence>
<accession>A0A0K1PFX4</accession>
<feature type="region of interest" description="Disordered" evidence="8">
    <location>
        <begin position="142"/>
        <end position="189"/>
    </location>
</feature>
<dbReference type="Gene3D" id="3.40.50.2300">
    <property type="match status" value="1"/>
</dbReference>
<comment type="catalytic activity">
    <reaction evidence="1">
        <text>ATP + protein L-histidine = ADP + protein N-phospho-L-histidine.</text>
        <dbReference type="EC" id="2.7.13.3"/>
    </reaction>
</comment>
<evidence type="ECO:0000259" key="9">
    <source>
        <dbReference type="PROSITE" id="PS50109"/>
    </source>
</evidence>
<dbReference type="Gene3D" id="2.30.30.40">
    <property type="entry name" value="SH3 Domains"/>
    <property type="match status" value="1"/>
</dbReference>
<dbReference type="Pfam" id="PF00072">
    <property type="entry name" value="Response_reg"/>
    <property type="match status" value="1"/>
</dbReference>
<dbReference type="GO" id="GO:0006935">
    <property type="term" value="P:chemotaxis"/>
    <property type="evidence" value="ECO:0007669"/>
    <property type="project" value="InterPro"/>
</dbReference>
<feature type="domain" description="Histidine kinase" evidence="9">
    <location>
        <begin position="310"/>
        <end position="511"/>
    </location>
</feature>
<feature type="compositionally biased region" description="Low complexity" evidence="8">
    <location>
        <begin position="159"/>
        <end position="189"/>
    </location>
</feature>
<dbReference type="SUPFAM" id="SSF55874">
    <property type="entry name" value="ATPase domain of HSP90 chaperone/DNA topoisomerase II/histidine kinase"/>
    <property type="match status" value="1"/>
</dbReference>
<dbReference type="CDD" id="cd00088">
    <property type="entry name" value="HPT"/>
    <property type="match status" value="1"/>
</dbReference>
<keyword evidence="5 13" id="KW-0418">Kinase</keyword>
<feature type="domain" description="Response regulatory" evidence="10">
    <location>
        <begin position="660"/>
        <end position="776"/>
    </location>
</feature>
<evidence type="ECO:0000256" key="4">
    <source>
        <dbReference type="ARBA" id="ARBA00022679"/>
    </source>
</evidence>
<dbReference type="EMBL" id="CP012332">
    <property type="protein sequence ID" value="AKU92407.1"/>
    <property type="molecule type" value="Genomic_DNA"/>
</dbReference>
<dbReference type="InterPro" id="IPR001789">
    <property type="entry name" value="Sig_transdc_resp-reg_receiver"/>
</dbReference>
<gene>
    <name evidence="13" type="ORF">AKJ08_2794</name>
</gene>
<dbReference type="RefSeq" id="WP_050726581.1">
    <property type="nucleotide sequence ID" value="NZ_CP012332.1"/>
</dbReference>
<evidence type="ECO:0000259" key="12">
    <source>
        <dbReference type="PROSITE" id="PS50894"/>
    </source>
</evidence>
<keyword evidence="4" id="KW-0808">Transferase</keyword>
<dbReference type="Pfam" id="PF01627">
    <property type="entry name" value="Hpt"/>
    <property type="match status" value="1"/>
</dbReference>
<feature type="modified residue" description="4-aspartylphosphate" evidence="7">
    <location>
        <position position="709"/>
    </location>
</feature>
<keyword evidence="3 7" id="KW-0597">Phosphoprotein</keyword>
<dbReference type="PANTHER" id="PTHR43395">
    <property type="entry name" value="SENSOR HISTIDINE KINASE CHEA"/>
    <property type="match status" value="1"/>
</dbReference>
<evidence type="ECO:0000256" key="7">
    <source>
        <dbReference type="PROSITE-ProRule" id="PRU00169"/>
    </source>
</evidence>
<feature type="compositionally biased region" description="Low complexity" evidence="8">
    <location>
        <begin position="142"/>
        <end position="151"/>
    </location>
</feature>
<evidence type="ECO:0000313" key="13">
    <source>
        <dbReference type="EMBL" id="AKU92407.1"/>
    </source>
</evidence>
<dbReference type="InterPro" id="IPR004358">
    <property type="entry name" value="Sig_transdc_His_kin-like_C"/>
</dbReference>
<evidence type="ECO:0000256" key="8">
    <source>
        <dbReference type="SAM" id="MobiDB-lite"/>
    </source>
</evidence>
<dbReference type="SUPFAM" id="SSF50341">
    <property type="entry name" value="CheW-like"/>
    <property type="match status" value="1"/>
</dbReference>
<evidence type="ECO:0000259" key="10">
    <source>
        <dbReference type="PROSITE" id="PS50110"/>
    </source>
</evidence>
<dbReference type="SMART" id="SM00448">
    <property type="entry name" value="REC"/>
    <property type="match status" value="1"/>
</dbReference>
<dbReference type="InterPro" id="IPR003594">
    <property type="entry name" value="HATPase_dom"/>
</dbReference>
<dbReference type="Pfam" id="PF01584">
    <property type="entry name" value="CheW"/>
    <property type="match status" value="1"/>
</dbReference>
<proteinExistence type="predicted"/>
<name>A0A0K1PFX4_9BACT</name>
<dbReference type="SMART" id="SM00260">
    <property type="entry name" value="CheW"/>
    <property type="match status" value="1"/>
</dbReference>
<evidence type="ECO:0000313" key="14">
    <source>
        <dbReference type="Proteomes" id="UP000055590"/>
    </source>
</evidence>
<dbReference type="PROSITE" id="PS50109">
    <property type="entry name" value="HIS_KIN"/>
    <property type="match status" value="1"/>
</dbReference>
<dbReference type="Pfam" id="PF02518">
    <property type="entry name" value="HATPase_c"/>
    <property type="match status" value="1"/>
</dbReference>
<dbReference type="Gene3D" id="1.20.120.160">
    <property type="entry name" value="HPT domain"/>
    <property type="match status" value="1"/>
</dbReference>
<dbReference type="InterPro" id="IPR002545">
    <property type="entry name" value="CheW-lke_dom"/>
</dbReference>
<feature type="domain" description="HPt" evidence="12">
    <location>
        <begin position="3"/>
        <end position="105"/>
    </location>
</feature>
<dbReference type="KEGG" id="vin:AKJ08_2794"/>
<evidence type="ECO:0000259" key="11">
    <source>
        <dbReference type="PROSITE" id="PS50851"/>
    </source>
</evidence>
<dbReference type="SMART" id="SM00387">
    <property type="entry name" value="HATPase_c"/>
    <property type="match status" value="1"/>
</dbReference>
<dbReference type="InterPro" id="IPR036890">
    <property type="entry name" value="HATPase_C_sf"/>
</dbReference>
<evidence type="ECO:0000256" key="1">
    <source>
        <dbReference type="ARBA" id="ARBA00000085"/>
    </source>
</evidence>
<keyword evidence="14" id="KW-1185">Reference proteome</keyword>
<dbReference type="AlphaFoldDB" id="A0A0K1PFX4"/>
<dbReference type="SUPFAM" id="SSF47226">
    <property type="entry name" value="Histidine-containing phosphotransfer domain, HPT domain"/>
    <property type="match status" value="1"/>
</dbReference>
<dbReference type="InterPro" id="IPR008207">
    <property type="entry name" value="Sig_transdc_His_kin_Hpt_dom"/>
</dbReference>
<evidence type="ECO:0000256" key="5">
    <source>
        <dbReference type="ARBA" id="ARBA00022777"/>
    </source>
</evidence>
<reference evidence="13 14" key="1">
    <citation type="submission" date="2015-08" db="EMBL/GenBank/DDBJ databases">
        <authorList>
            <person name="Babu N.S."/>
            <person name="Beckwith C.J."/>
            <person name="Beseler K.G."/>
            <person name="Brison A."/>
            <person name="Carone J.V."/>
            <person name="Caskin T.P."/>
            <person name="Diamond M."/>
            <person name="Durham M.E."/>
            <person name="Foxe J.M."/>
            <person name="Go M."/>
            <person name="Henderson B.A."/>
            <person name="Jones I.B."/>
            <person name="McGettigan J.A."/>
            <person name="Micheletti S.J."/>
            <person name="Nasrallah M.E."/>
            <person name="Ortiz D."/>
            <person name="Piller C.R."/>
            <person name="Privatt S.R."/>
            <person name="Schneider S.L."/>
            <person name="Sharp S."/>
            <person name="Smith T.C."/>
            <person name="Stanton J.D."/>
            <person name="Ullery H.E."/>
            <person name="Wilson R.J."/>
            <person name="Serrano M.G."/>
            <person name="Buck G."/>
            <person name="Lee V."/>
            <person name="Wang Y."/>
            <person name="Carvalho R."/>
            <person name="Voegtly L."/>
            <person name="Shi R."/>
            <person name="Duckworth R."/>
            <person name="Johnson A."/>
            <person name="Loviza R."/>
            <person name="Walstead R."/>
            <person name="Shah Z."/>
            <person name="Kiflezghi M."/>
            <person name="Wade K."/>
            <person name="Ball S.L."/>
            <person name="Bradley K.W."/>
            <person name="Asai D.J."/>
            <person name="Bowman C.A."/>
            <person name="Russell D.A."/>
            <person name="Pope W.H."/>
            <person name="Jacobs-Sera D."/>
            <person name="Hendrix R.W."/>
            <person name="Hatfull G.F."/>
        </authorList>
    </citation>
    <scope>NUCLEOTIDE SEQUENCE [LARGE SCALE GENOMIC DNA]</scope>
    <source>
        <strain evidence="13 14">DSM 27710</strain>
    </source>
</reference>
<evidence type="ECO:0000256" key="6">
    <source>
        <dbReference type="PROSITE-ProRule" id="PRU00110"/>
    </source>
</evidence>
<protein>
    <recommendedName>
        <fullName evidence="2">histidine kinase</fullName>
        <ecNumber evidence="2">2.7.13.3</ecNumber>
    </recommendedName>
</protein>
<dbReference type="SMART" id="SM00073">
    <property type="entry name" value="HPT"/>
    <property type="match status" value="1"/>
</dbReference>
<dbReference type="SUPFAM" id="SSF52172">
    <property type="entry name" value="CheY-like"/>
    <property type="match status" value="1"/>
</dbReference>
<dbReference type="PATRIC" id="fig|1391653.3.peg.2908"/>
<feature type="modified residue" description="Phosphohistidine" evidence="6">
    <location>
        <position position="49"/>
    </location>
</feature>
<dbReference type="InterPro" id="IPR005467">
    <property type="entry name" value="His_kinase_dom"/>
</dbReference>
<dbReference type="Gene3D" id="3.30.565.10">
    <property type="entry name" value="Histidine kinase-like ATPase, C-terminal domain"/>
    <property type="match status" value="1"/>
</dbReference>
<dbReference type="PROSITE" id="PS50894">
    <property type="entry name" value="HPT"/>
    <property type="match status" value="1"/>
</dbReference>
<dbReference type="PROSITE" id="PS50851">
    <property type="entry name" value="CHEW"/>
    <property type="match status" value="1"/>
</dbReference>
<evidence type="ECO:0000256" key="2">
    <source>
        <dbReference type="ARBA" id="ARBA00012438"/>
    </source>
</evidence>
<dbReference type="InterPro" id="IPR036061">
    <property type="entry name" value="CheW-like_dom_sf"/>
</dbReference>
<dbReference type="GO" id="GO:0000155">
    <property type="term" value="F:phosphorelay sensor kinase activity"/>
    <property type="evidence" value="ECO:0007669"/>
    <property type="project" value="UniProtKB-ARBA"/>
</dbReference>
<dbReference type="InterPro" id="IPR011006">
    <property type="entry name" value="CheY-like_superfamily"/>
</dbReference>
<organism evidence="13 14">
    <name type="scientific">Vulgatibacter incomptus</name>
    <dbReference type="NCBI Taxonomy" id="1391653"/>
    <lineage>
        <taxon>Bacteria</taxon>
        <taxon>Pseudomonadati</taxon>
        <taxon>Myxococcota</taxon>
        <taxon>Myxococcia</taxon>
        <taxon>Myxococcales</taxon>
        <taxon>Cystobacterineae</taxon>
        <taxon>Vulgatibacteraceae</taxon>
        <taxon>Vulgatibacter</taxon>
    </lineage>
</organism>
<evidence type="ECO:0000256" key="3">
    <source>
        <dbReference type="ARBA" id="ARBA00022553"/>
    </source>
</evidence>
<feature type="domain" description="CheW-like" evidence="11">
    <location>
        <begin position="513"/>
        <end position="646"/>
    </location>
</feature>
<dbReference type="PANTHER" id="PTHR43395:SF8">
    <property type="entry name" value="HISTIDINE KINASE"/>
    <property type="match status" value="1"/>
</dbReference>
<dbReference type="Proteomes" id="UP000055590">
    <property type="component" value="Chromosome"/>
</dbReference>
<dbReference type="PRINTS" id="PR00344">
    <property type="entry name" value="BCTRLSENSOR"/>
</dbReference>
<dbReference type="InterPro" id="IPR051315">
    <property type="entry name" value="Bact_Chemotaxis_CheA"/>
</dbReference>
<dbReference type="STRING" id="1391653.AKJ08_2794"/>
<dbReference type="EC" id="2.7.13.3" evidence="2"/>
<dbReference type="FunFam" id="3.30.565.10:FF:000016">
    <property type="entry name" value="Chemotaxis protein CheA, putative"/>
    <property type="match status" value="1"/>
</dbReference>